<dbReference type="KEGG" id="vg:41701460"/>
<dbReference type="GeneID" id="41701460"/>
<dbReference type="RefSeq" id="YP_009551859.1">
    <property type="nucleotide sequence ID" value="NC_040539.1"/>
</dbReference>
<dbReference type="Proteomes" id="UP000289908">
    <property type="component" value="Segment"/>
</dbReference>
<dbReference type="EMBL" id="LC333428">
    <property type="protein sequence ID" value="BBB06498.1"/>
    <property type="molecule type" value="Genomic_DNA"/>
</dbReference>
<reference evidence="1" key="1">
    <citation type="submission" date="2017-11" db="EMBL/GenBank/DDBJ databases">
        <title>Complete genome of Rhinolophus gammaherpesvirus-1.</title>
        <authorList>
            <person name="Maeda K."/>
            <person name="Noguchi K."/>
        </authorList>
    </citation>
    <scope>NUCLEOTIDE SEQUENCE [LARGE SCALE GENOMIC DNA]</scope>
    <source>
        <strain evidence="1">BV1</strain>
    </source>
</reference>
<evidence type="ECO:0000313" key="1">
    <source>
        <dbReference type="EMBL" id="BBB06498.1"/>
    </source>
</evidence>
<gene>
    <name evidence="1" type="primary">ORF51</name>
</gene>
<accession>A0A2Z5U655</accession>
<protein>
    <submittedName>
        <fullName evidence="1">Uncharacterized protein</fullName>
    </submittedName>
</protein>
<organism evidence="1">
    <name type="scientific">Rhinolophus gammaherpesvirus 1</name>
    <dbReference type="NCBI Taxonomy" id="2054179"/>
    <lineage>
        <taxon>Viruses</taxon>
        <taxon>Duplodnaviria</taxon>
        <taxon>Heunggongvirae</taxon>
        <taxon>Peploviricota</taxon>
        <taxon>Herviviricetes</taxon>
        <taxon>Herpesvirales</taxon>
        <taxon>Orthoherpesviridae</taxon>
        <taxon>Gammaherpesvirinae</taxon>
        <taxon>Percavirus</taxon>
        <taxon>Percavirus rhinolophidgamma1</taxon>
    </lineage>
</organism>
<dbReference type="InterPro" id="IPR006878">
    <property type="entry name" value="Herpes_BBRF1"/>
</dbReference>
<name>A0A2Z5U655_9GAMA</name>
<dbReference type="OrthoDB" id="17306at10239"/>
<proteinExistence type="predicted"/>
<evidence type="ECO:0000313" key="2">
    <source>
        <dbReference type="Proteomes" id="UP000289908"/>
    </source>
</evidence>
<sequence>MSAEPQKKCVFNNIYNYHIPDEETVLKECKSIDIRDTKNPVYSKPKTHLEKAVFYLRICDNLIRNKQQEPCILEEIVGNINYFLRQLLEVASEYSVMISPLIELTSRYSSSISPNIGGALLQILKQKYPALDTSRDPPGGSLATWCHHHMTQIHDAKNYIRDSFISKGNAVYSMSKFSFVSVNLFHQDFVWEKYPDIIFNQPYNLVVFWATVLRKYEMVISNAEVEYSLYIYTSLMKDEVKGMVTFLLSDPKNKIKMKTLIKTVDFLYWKLQRMTPASTCTSLPQEIISLIQKLRWNYII</sequence>
<keyword evidence="2" id="KW-1185">Reference proteome</keyword>
<dbReference type="Pfam" id="PF04793">
    <property type="entry name" value="Herpes_BBRF1"/>
    <property type="match status" value="1"/>
</dbReference>